<evidence type="ECO:0000256" key="1">
    <source>
        <dbReference type="SAM" id="MobiDB-lite"/>
    </source>
</evidence>
<feature type="non-terminal residue" evidence="2">
    <location>
        <position position="1"/>
    </location>
</feature>
<gene>
    <name evidence="2" type="ORF">SAMN05443639_1401</name>
</gene>
<reference evidence="3" key="1">
    <citation type="submission" date="2016-10" db="EMBL/GenBank/DDBJ databases">
        <authorList>
            <person name="Varghese N."/>
            <person name="Submissions S."/>
        </authorList>
    </citation>
    <scope>NUCLEOTIDE SEQUENCE [LARGE SCALE GENOMIC DNA]</scope>
    <source>
        <strain evidence="3">DSM 16858</strain>
    </source>
</reference>
<proteinExistence type="predicted"/>
<dbReference type="Proteomes" id="UP000199181">
    <property type="component" value="Unassembled WGS sequence"/>
</dbReference>
<accession>A0A1I0LGL0</accession>
<evidence type="ECO:0000313" key="3">
    <source>
        <dbReference type="Proteomes" id="UP000199181"/>
    </source>
</evidence>
<dbReference type="EMBL" id="FOIJ01000040">
    <property type="protein sequence ID" value="SEU39305.1"/>
    <property type="molecule type" value="Genomic_DNA"/>
</dbReference>
<protein>
    <submittedName>
        <fullName evidence="2">Uncharacterized protein</fullName>
    </submittedName>
</protein>
<organism evidence="2 3">
    <name type="scientific">Stigmatella erecta</name>
    <dbReference type="NCBI Taxonomy" id="83460"/>
    <lineage>
        <taxon>Bacteria</taxon>
        <taxon>Pseudomonadati</taxon>
        <taxon>Myxococcota</taxon>
        <taxon>Myxococcia</taxon>
        <taxon>Myxococcales</taxon>
        <taxon>Cystobacterineae</taxon>
        <taxon>Archangiaceae</taxon>
        <taxon>Stigmatella</taxon>
    </lineage>
</organism>
<evidence type="ECO:0000313" key="2">
    <source>
        <dbReference type="EMBL" id="SEU39305.1"/>
    </source>
</evidence>
<keyword evidence="3" id="KW-1185">Reference proteome</keyword>
<sequence length="224" mass="25051">CCAMEPASRVCRPSARSTCLACTWTGPSWEPEWGPRSCSAVWRKGSLYLAQQPPKQWKRGSWREGSKGEQSSRFAAVRVHTAERHVHGAPPSEPVWLLVQWPAGERAPTKYAVCSLPQNTPLKQMVRLWKLRWRVERDYAVLARATGAELELSDARAPPGRTEAVRRTPPGPSRTRRPWLPSWSAPPARTGAVGRAFLHRLSLLGRADMLQRRTGAVTRSSSLD</sequence>
<dbReference type="AlphaFoldDB" id="A0A1I0LGL0"/>
<feature type="region of interest" description="Disordered" evidence="1">
    <location>
        <begin position="153"/>
        <end position="186"/>
    </location>
</feature>
<name>A0A1I0LGL0_9BACT</name>